<keyword evidence="2" id="KW-1185">Reference proteome</keyword>
<comment type="caution">
    <text evidence="1">The sequence shown here is derived from an EMBL/GenBank/DDBJ whole genome shotgun (WGS) entry which is preliminary data.</text>
</comment>
<evidence type="ECO:0000313" key="1">
    <source>
        <dbReference type="EMBL" id="KAH3831806.1"/>
    </source>
</evidence>
<dbReference type="EMBL" id="JAIWYP010000004">
    <property type="protein sequence ID" value="KAH3831806.1"/>
    <property type="molecule type" value="Genomic_DNA"/>
</dbReference>
<proteinExistence type="predicted"/>
<name>A0A9D4HE66_DREPO</name>
<protein>
    <submittedName>
        <fullName evidence="1">Uncharacterized protein</fullName>
    </submittedName>
</protein>
<organism evidence="1 2">
    <name type="scientific">Dreissena polymorpha</name>
    <name type="common">Zebra mussel</name>
    <name type="synonym">Mytilus polymorpha</name>
    <dbReference type="NCBI Taxonomy" id="45954"/>
    <lineage>
        <taxon>Eukaryota</taxon>
        <taxon>Metazoa</taxon>
        <taxon>Spiralia</taxon>
        <taxon>Lophotrochozoa</taxon>
        <taxon>Mollusca</taxon>
        <taxon>Bivalvia</taxon>
        <taxon>Autobranchia</taxon>
        <taxon>Heteroconchia</taxon>
        <taxon>Euheterodonta</taxon>
        <taxon>Imparidentia</taxon>
        <taxon>Neoheterodontei</taxon>
        <taxon>Myida</taxon>
        <taxon>Dreissenoidea</taxon>
        <taxon>Dreissenidae</taxon>
        <taxon>Dreissena</taxon>
    </lineage>
</organism>
<reference evidence="1" key="1">
    <citation type="journal article" date="2019" name="bioRxiv">
        <title>The Genome of the Zebra Mussel, Dreissena polymorpha: A Resource for Invasive Species Research.</title>
        <authorList>
            <person name="McCartney M.A."/>
            <person name="Auch B."/>
            <person name="Kono T."/>
            <person name="Mallez S."/>
            <person name="Zhang Y."/>
            <person name="Obille A."/>
            <person name="Becker A."/>
            <person name="Abrahante J.E."/>
            <person name="Garbe J."/>
            <person name="Badalamenti J.P."/>
            <person name="Herman A."/>
            <person name="Mangelson H."/>
            <person name="Liachko I."/>
            <person name="Sullivan S."/>
            <person name="Sone E.D."/>
            <person name="Koren S."/>
            <person name="Silverstein K.A.T."/>
            <person name="Beckman K.B."/>
            <person name="Gohl D.M."/>
        </authorList>
    </citation>
    <scope>NUCLEOTIDE SEQUENCE</scope>
    <source>
        <strain evidence="1">Duluth1</strain>
        <tissue evidence="1">Whole animal</tissue>
    </source>
</reference>
<evidence type="ECO:0000313" key="2">
    <source>
        <dbReference type="Proteomes" id="UP000828390"/>
    </source>
</evidence>
<sequence length="85" mass="9512">MELNLYLSCLRKPMMKMRRARSCGVRSPWRGWVGLWMLLSRPSTSSPPQTCPSRCSLRTSLTGSSCSPSSSCPIPFTQSLIQCIE</sequence>
<accession>A0A9D4HE66</accession>
<dbReference type="AlphaFoldDB" id="A0A9D4HE66"/>
<reference evidence="1" key="2">
    <citation type="submission" date="2020-11" db="EMBL/GenBank/DDBJ databases">
        <authorList>
            <person name="McCartney M.A."/>
            <person name="Auch B."/>
            <person name="Kono T."/>
            <person name="Mallez S."/>
            <person name="Becker A."/>
            <person name="Gohl D.M."/>
            <person name="Silverstein K.A.T."/>
            <person name="Koren S."/>
            <person name="Bechman K.B."/>
            <person name="Herman A."/>
            <person name="Abrahante J.E."/>
            <person name="Garbe J."/>
        </authorList>
    </citation>
    <scope>NUCLEOTIDE SEQUENCE</scope>
    <source>
        <strain evidence="1">Duluth1</strain>
        <tissue evidence="1">Whole animal</tissue>
    </source>
</reference>
<dbReference type="Proteomes" id="UP000828390">
    <property type="component" value="Unassembled WGS sequence"/>
</dbReference>
<gene>
    <name evidence="1" type="ORF">DPMN_105077</name>
</gene>